<dbReference type="InterPro" id="IPR000118">
    <property type="entry name" value="Granulin"/>
</dbReference>
<organism evidence="3 4">
    <name type="scientific">Porites lobata</name>
    <dbReference type="NCBI Taxonomy" id="104759"/>
    <lineage>
        <taxon>Eukaryota</taxon>
        <taxon>Metazoa</taxon>
        <taxon>Cnidaria</taxon>
        <taxon>Anthozoa</taxon>
        <taxon>Hexacorallia</taxon>
        <taxon>Scleractinia</taxon>
        <taxon>Fungiina</taxon>
        <taxon>Poritidae</taxon>
        <taxon>Porites</taxon>
    </lineage>
</organism>
<sequence>MKSVENVAPRIYISVQFIDKVEGDVMKWYKISFLLLIALLVYFCQEDASFHLIQVEKTPDERPAYNPQLSVTTGKAAISRKVQFHCDCLSGSTCCLIPETGGYYCCPYTHGECCDDLIFCCPEGTRCTALGRCEETDQFVRKQDNTTDVLEF</sequence>
<dbReference type="Gene3D" id="2.10.25.160">
    <property type="entry name" value="Granulin"/>
    <property type="match status" value="1"/>
</dbReference>
<proteinExistence type="predicted"/>
<evidence type="ECO:0000256" key="1">
    <source>
        <dbReference type="ARBA" id="ARBA00023157"/>
    </source>
</evidence>
<keyword evidence="1" id="KW-1015">Disulfide bond</keyword>
<comment type="caution">
    <text evidence="3">The sequence shown here is derived from an EMBL/GenBank/DDBJ whole genome shotgun (WGS) entry which is preliminary data.</text>
</comment>
<gene>
    <name evidence="3" type="ORF">PLOB_00044190</name>
</gene>
<name>A0ABN8PMB4_9CNID</name>
<dbReference type="Proteomes" id="UP001159405">
    <property type="component" value="Unassembled WGS sequence"/>
</dbReference>
<evidence type="ECO:0000313" key="3">
    <source>
        <dbReference type="EMBL" id="CAH3144873.1"/>
    </source>
</evidence>
<dbReference type="SMART" id="SM00277">
    <property type="entry name" value="GRAN"/>
    <property type="match status" value="1"/>
</dbReference>
<reference evidence="3 4" key="1">
    <citation type="submission" date="2022-05" db="EMBL/GenBank/DDBJ databases">
        <authorList>
            <consortium name="Genoscope - CEA"/>
            <person name="William W."/>
        </authorList>
    </citation>
    <scope>NUCLEOTIDE SEQUENCE [LARGE SCALE GENOMIC DNA]</scope>
</reference>
<dbReference type="Pfam" id="PF00396">
    <property type="entry name" value="Granulin"/>
    <property type="match status" value="1"/>
</dbReference>
<evidence type="ECO:0000313" key="4">
    <source>
        <dbReference type="Proteomes" id="UP001159405"/>
    </source>
</evidence>
<keyword evidence="4" id="KW-1185">Reference proteome</keyword>
<dbReference type="EMBL" id="CALNXK010000074">
    <property type="protein sequence ID" value="CAH3144873.1"/>
    <property type="molecule type" value="Genomic_DNA"/>
</dbReference>
<protein>
    <recommendedName>
        <fullName evidence="2">Granulins domain-containing protein</fullName>
    </recommendedName>
</protein>
<accession>A0ABN8PMB4</accession>
<feature type="domain" description="Granulins" evidence="2">
    <location>
        <begin position="86"/>
        <end position="133"/>
    </location>
</feature>
<evidence type="ECO:0000259" key="2">
    <source>
        <dbReference type="SMART" id="SM00277"/>
    </source>
</evidence>
<dbReference type="InterPro" id="IPR037277">
    <property type="entry name" value="Granulin_sf"/>
</dbReference>